<gene>
    <name evidence="4" type="primary">LOC111105123</name>
</gene>
<feature type="domain" description="B box-type" evidence="2">
    <location>
        <begin position="1"/>
        <end position="46"/>
    </location>
</feature>
<dbReference type="GO" id="GO:0043161">
    <property type="term" value="P:proteasome-mediated ubiquitin-dependent protein catabolic process"/>
    <property type="evidence" value="ECO:0007669"/>
    <property type="project" value="TreeGrafter"/>
</dbReference>
<keyword evidence="1" id="KW-0479">Metal-binding</keyword>
<proteinExistence type="predicted"/>
<sequence length="524" mass="58905">MARCDFCPSGAKMHCRICDIKLCAECNVIHSTATAKTSQRHVTLPYSEVSSGEGKSVHVVYCRECKSATMGKCPCQSKRDQATDLDFTRQKLQRDTEGLEETILKNLENVFSNLLQKKLQIPVFYQELLTAIQEQGRKWQKMVEQVVQKKVIEVNEMLHNHVGKLDQNLEEIDQLMKDYTKETQKGRQLFLSGSTDAVKSYRPILNKTIEIKLTDIAPPSFNSISPDCKVLEKEFGEISLGAVTERNISLGNRQLNSFMRKPKVTGHLSSGLRKSELVTCDENDAIWVACRRSLRRISRQNVILEKIDLYSGYIYGICVANKDTLVYSNKAMKEINFVKRRKQIGSLSLHGWRPCGVCTSASGDLLVCMRNETEDAGKVVRFSGSKVTQEIQTDSEKKPLFSPTSKMMYIAENRNSDVCVSDYGGMAVVVVDSEGTFRFRYTGLLGNTALESFSPFGIATDIQSRILVADRDNDRIHVTDGDGHFLLYVTVGLSQPYSVCVSRDNLLFVGSESDDKVTIIEYSH</sequence>
<evidence type="ECO:0000313" key="3">
    <source>
        <dbReference type="Proteomes" id="UP000694844"/>
    </source>
</evidence>
<dbReference type="GO" id="GO:0008270">
    <property type="term" value="F:zinc ion binding"/>
    <property type="evidence" value="ECO:0007669"/>
    <property type="project" value="UniProtKB-KW"/>
</dbReference>
<keyword evidence="1" id="KW-0862">Zinc</keyword>
<protein>
    <submittedName>
        <fullName evidence="4">Uncharacterized protein LOC111105123</fullName>
    </submittedName>
</protein>
<dbReference type="AlphaFoldDB" id="A0A8B8AWC9"/>
<dbReference type="InterPro" id="IPR000315">
    <property type="entry name" value="Znf_B-box"/>
</dbReference>
<accession>A0A8B8AWC9</accession>
<name>A0A8B8AWC9_CRAVI</name>
<dbReference type="PANTHER" id="PTHR24104">
    <property type="entry name" value="E3 UBIQUITIN-PROTEIN LIGASE NHLRC1-RELATED"/>
    <property type="match status" value="1"/>
</dbReference>
<dbReference type="SUPFAM" id="SSF101898">
    <property type="entry name" value="NHL repeat"/>
    <property type="match status" value="1"/>
</dbReference>
<organism evidence="3 4">
    <name type="scientific">Crassostrea virginica</name>
    <name type="common">Eastern oyster</name>
    <dbReference type="NCBI Taxonomy" id="6565"/>
    <lineage>
        <taxon>Eukaryota</taxon>
        <taxon>Metazoa</taxon>
        <taxon>Spiralia</taxon>
        <taxon>Lophotrochozoa</taxon>
        <taxon>Mollusca</taxon>
        <taxon>Bivalvia</taxon>
        <taxon>Autobranchia</taxon>
        <taxon>Pteriomorphia</taxon>
        <taxon>Ostreida</taxon>
        <taxon>Ostreoidea</taxon>
        <taxon>Ostreidae</taxon>
        <taxon>Crassostrea</taxon>
    </lineage>
</organism>
<dbReference type="GO" id="GO:0000209">
    <property type="term" value="P:protein polyubiquitination"/>
    <property type="evidence" value="ECO:0007669"/>
    <property type="project" value="TreeGrafter"/>
</dbReference>
<keyword evidence="1" id="KW-0863">Zinc-finger</keyword>
<dbReference type="KEGG" id="cvn:111105123"/>
<evidence type="ECO:0000259" key="2">
    <source>
        <dbReference type="PROSITE" id="PS50119"/>
    </source>
</evidence>
<keyword evidence="3" id="KW-1185">Reference proteome</keyword>
<dbReference type="PANTHER" id="PTHR24104:SF25">
    <property type="entry name" value="PROTEIN LIN-41"/>
    <property type="match status" value="1"/>
</dbReference>
<dbReference type="OrthoDB" id="6128620at2759"/>
<dbReference type="PROSITE" id="PS50119">
    <property type="entry name" value="ZF_BBOX"/>
    <property type="match status" value="1"/>
</dbReference>
<dbReference type="GO" id="GO:0061630">
    <property type="term" value="F:ubiquitin protein ligase activity"/>
    <property type="evidence" value="ECO:0007669"/>
    <property type="project" value="TreeGrafter"/>
</dbReference>
<dbReference type="RefSeq" id="XP_022295003.1">
    <property type="nucleotide sequence ID" value="XM_022439295.1"/>
</dbReference>
<dbReference type="Proteomes" id="UP000694844">
    <property type="component" value="Chromosome 7"/>
</dbReference>
<dbReference type="InterPro" id="IPR011042">
    <property type="entry name" value="6-blade_b-propeller_TolB-like"/>
</dbReference>
<dbReference type="GeneID" id="111105123"/>
<dbReference type="Gene3D" id="2.120.10.30">
    <property type="entry name" value="TolB, C-terminal domain"/>
    <property type="match status" value="1"/>
</dbReference>
<dbReference type="InterPro" id="IPR050952">
    <property type="entry name" value="TRIM-NHL_E3_ligases"/>
</dbReference>
<reference evidence="4" key="1">
    <citation type="submission" date="2025-08" db="UniProtKB">
        <authorList>
            <consortium name="RefSeq"/>
        </authorList>
    </citation>
    <scope>IDENTIFICATION</scope>
    <source>
        <tissue evidence="4">Whole sample</tissue>
    </source>
</reference>
<evidence type="ECO:0000256" key="1">
    <source>
        <dbReference type="PROSITE-ProRule" id="PRU00024"/>
    </source>
</evidence>
<evidence type="ECO:0000313" key="4">
    <source>
        <dbReference type="RefSeq" id="XP_022295003.1"/>
    </source>
</evidence>